<dbReference type="AlphaFoldDB" id="A0A0A1WAQ1"/>
<gene>
    <name evidence="14" type="ORF">SP5_087_00340</name>
</gene>
<dbReference type="CDD" id="cd00082">
    <property type="entry name" value="HisKA"/>
    <property type="match status" value="1"/>
</dbReference>
<evidence type="ECO:0000256" key="3">
    <source>
        <dbReference type="ARBA" id="ARBA00012438"/>
    </source>
</evidence>
<evidence type="ECO:0000256" key="1">
    <source>
        <dbReference type="ARBA" id="ARBA00000085"/>
    </source>
</evidence>
<keyword evidence="4" id="KW-1003">Cell membrane</keyword>
<keyword evidence="11" id="KW-0472">Membrane</keyword>
<dbReference type="InterPro" id="IPR036890">
    <property type="entry name" value="HATPase_C_sf"/>
</dbReference>
<comment type="caution">
    <text evidence="14">The sequence shown here is derived from an EMBL/GenBank/DDBJ whole genome shotgun (WGS) entry which is preliminary data.</text>
</comment>
<evidence type="ECO:0000313" key="14">
    <source>
        <dbReference type="EMBL" id="GAM02448.1"/>
    </source>
</evidence>
<dbReference type="EMBL" id="BBPI01000087">
    <property type="protein sequence ID" value="GAM02448.1"/>
    <property type="molecule type" value="Genomic_DNA"/>
</dbReference>
<feature type="transmembrane region" description="Helical" evidence="11">
    <location>
        <begin position="7"/>
        <end position="28"/>
    </location>
</feature>
<dbReference type="InterPro" id="IPR036097">
    <property type="entry name" value="HisK_dim/P_sf"/>
</dbReference>
<evidence type="ECO:0000256" key="5">
    <source>
        <dbReference type="ARBA" id="ARBA00022553"/>
    </source>
</evidence>
<accession>A0A0A1WAQ1</accession>
<dbReference type="PROSITE" id="PS50885">
    <property type="entry name" value="HAMP"/>
    <property type="match status" value="1"/>
</dbReference>
<reference evidence="14 15" key="1">
    <citation type="submission" date="2014-11" db="EMBL/GenBank/DDBJ databases">
        <title>Whole genome shotgun sequence of Sphingomonas parapaucimobilis NBRC 15100.</title>
        <authorList>
            <person name="Katano-Makiyama Y."/>
            <person name="Hosoyama A."/>
            <person name="Hashimoto M."/>
            <person name="Hosoyama Y."/>
            <person name="Noguchi M."/>
            <person name="Numata M."/>
            <person name="Tsuchikane K."/>
            <person name="Hirakata S."/>
            <person name="Uohara A."/>
            <person name="Shimodaira J."/>
            <person name="Ohji S."/>
            <person name="Ichikawa N."/>
            <person name="Kimura A."/>
            <person name="Yamazoe A."/>
            <person name="Fujita N."/>
        </authorList>
    </citation>
    <scope>NUCLEOTIDE SEQUENCE [LARGE SCALE GENOMIC DNA]</scope>
    <source>
        <strain evidence="14 15">NBRC 15100</strain>
    </source>
</reference>
<dbReference type="Proteomes" id="UP000032305">
    <property type="component" value="Unassembled WGS sequence"/>
</dbReference>
<comment type="subcellular location">
    <subcellularLocation>
        <location evidence="2">Cell membrane</location>
        <topology evidence="2">Multi-pass membrane protein</topology>
    </subcellularLocation>
</comment>
<name>A0A0A1WAQ1_9SPHN</name>
<dbReference type="eggNOG" id="COG2205">
    <property type="taxonomic scope" value="Bacteria"/>
</dbReference>
<evidence type="ECO:0000256" key="7">
    <source>
        <dbReference type="ARBA" id="ARBA00022741"/>
    </source>
</evidence>
<evidence type="ECO:0000313" key="15">
    <source>
        <dbReference type="Proteomes" id="UP000032305"/>
    </source>
</evidence>
<dbReference type="InterPro" id="IPR003660">
    <property type="entry name" value="HAMP_dom"/>
</dbReference>
<sequence>MKRRLFWKIWLGFWIAYLVLATGLWFYWSLQPAPSRPDWDPPYATGTMLVETAATALERGGPTGLAQQIANWPAEQRSRLTLAALARDPCARPAASRAIARTAVGYCLRYATPSLSHAGEDWVSTVIPPDELIAIALAGLAFSAMLAAYLASPIHRLQLGFGRLAQGDLSVRLGPTMGRRKDEVADLARDFDAMAERLQELVAARDRLLHDVSHELRSPLARMRLAADLLRRDPARLEASLDLIDREAGNLDALVGELLTLARLESDAGSSDDYFDLLEVLQLVAVNARFEAEAQGVSLRVDLPIDGADDDWVVVGSGQLVHRAFENILRNALRFSPQGAVVRLALARDGVERCMITIEDEGPGIAEGEATRLLDPFVQGTNRSGAGFGLGLGIARRAIAASGGSVALANRPTGGLCVTVMLPLAHGSWSQMSANPPPPGGIPDAHGQAPSYHLKA</sequence>
<keyword evidence="9" id="KW-0067">ATP-binding</keyword>
<keyword evidence="15" id="KW-1185">Reference proteome</keyword>
<dbReference type="Pfam" id="PF02518">
    <property type="entry name" value="HATPase_c"/>
    <property type="match status" value="1"/>
</dbReference>
<protein>
    <recommendedName>
        <fullName evidence="3">histidine kinase</fullName>
        <ecNumber evidence="3">2.7.13.3</ecNumber>
    </recommendedName>
</protein>
<evidence type="ECO:0000259" key="12">
    <source>
        <dbReference type="PROSITE" id="PS50109"/>
    </source>
</evidence>
<dbReference type="Pfam" id="PF00672">
    <property type="entry name" value="HAMP"/>
    <property type="match status" value="1"/>
</dbReference>
<dbReference type="InterPro" id="IPR003661">
    <property type="entry name" value="HisK_dim/P_dom"/>
</dbReference>
<organism evidence="14 15">
    <name type="scientific">Sphingomonas parapaucimobilis NBRC 15100</name>
    <dbReference type="NCBI Taxonomy" id="1219049"/>
    <lineage>
        <taxon>Bacteria</taxon>
        <taxon>Pseudomonadati</taxon>
        <taxon>Pseudomonadota</taxon>
        <taxon>Alphaproteobacteria</taxon>
        <taxon>Sphingomonadales</taxon>
        <taxon>Sphingomonadaceae</taxon>
        <taxon>Sphingomonas</taxon>
    </lineage>
</organism>
<keyword evidence="6" id="KW-0808">Transferase</keyword>
<dbReference type="PROSITE" id="PS50109">
    <property type="entry name" value="HIS_KIN"/>
    <property type="match status" value="1"/>
</dbReference>
<keyword evidence="11" id="KW-0812">Transmembrane</keyword>
<evidence type="ECO:0000256" key="8">
    <source>
        <dbReference type="ARBA" id="ARBA00022777"/>
    </source>
</evidence>
<evidence type="ECO:0000256" key="2">
    <source>
        <dbReference type="ARBA" id="ARBA00004651"/>
    </source>
</evidence>
<evidence type="ECO:0000256" key="4">
    <source>
        <dbReference type="ARBA" id="ARBA00022475"/>
    </source>
</evidence>
<dbReference type="InterPro" id="IPR004358">
    <property type="entry name" value="Sig_transdc_His_kin-like_C"/>
</dbReference>
<dbReference type="GO" id="GO:0000155">
    <property type="term" value="F:phosphorelay sensor kinase activity"/>
    <property type="evidence" value="ECO:0007669"/>
    <property type="project" value="InterPro"/>
</dbReference>
<dbReference type="PANTHER" id="PTHR44936">
    <property type="entry name" value="SENSOR PROTEIN CREC"/>
    <property type="match status" value="1"/>
</dbReference>
<keyword evidence="8 14" id="KW-0418">Kinase</keyword>
<keyword evidence="5" id="KW-0597">Phosphoprotein</keyword>
<dbReference type="GO" id="GO:0005524">
    <property type="term" value="F:ATP binding"/>
    <property type="evidence" value="ECO:0007669"/>
    <property type="project" value="UniProtKB-KW"/>
</dbReference>
<dbReference type="SUPFAM" id="SSF47384">
    <property type="entry name" value="Homodimeric domain of signal transducing histidine kinase"/>
    <property type="match status" value="1"/>
</dbReference>
<dbReference type="SMART" id="SM00304">
    <property type="entry name" value="HAMP"/>
    <property type="match status" value="1"/>
</dbReference>
<evidence type="ECO:0000256" key="6">
    <source>
        <dbReference type="ARBA" id="ARBA00022679"/>
    </source>
</evidence>
<proteinExistence type="predicted"/>
<dbReference type="RefSeq" id="WP_052811591.1">
    <property type="nucleotide sequence ID" value="NZ_BBPI01000087.1"/>
</dbReference>
<keyword evidence="11" id="KW-1133">Transmembrane helix</keyword>
<comment type="catalytic activity">
    <reaction evidence="1">
        <text>ATP + protein L-histidine = ADP + protein N-phospho-L-histidine.</text>
        <dbReference type="EC" id="2.7.13.3"/>
    </reaction>
</comment>
<feature type="domain" description="HAMP" evidence="13">
    <location>
        <begin position="148"/>
        <end position="203"/>
    </location>
</feature>
<evidence type="ECO:0000256" key="11">
    <source>
        <dbReference type="SAM" id="Phobius"/>
    </source>
</evidence>
<dbReference type="Gene3D" id="3.30.565.10">
    <property type="entry name" value="Histidine kinase-like ATPase, C-terminal domain"/>
    <property type="match status" value="1"/>
</dbReference>
<dbReference type="SUPFAM" id="SSF55874">
    <property type="entry name" value="ATPase domain of HSP90 chaperone/DNA topoisomerase II/histidine kinase"/>
    <property type="match status" value="1"/>
</dbReference>
<dbReference type="GO" id="GO:0005886">
    <property type="term" value="C:plasma membrane"/>
    <property type="evidence" value="ECO:0007669"/>
    <property type="project" value="UniProtKB-SubCell"/>
</dbReference>
<dbReference type="PRINTS" id="PR00344">
    <property type="entry name" value="BCTRLSENSOR"/>
</dbReference>
<evidence type="ECO:0000256" key="9">
    <source>
        <dbReference type="ARBA" id="ARBA00022840"/>
    </source>
</evidence>
<dbReference type="Gene3D" id="1.10.8.500">
    <property type="entry name" value="HAMP domain in histidine kinase"/>
    <property type="match status" value="1"/>
</dbReference>
<dbReference type="Gene3D" id="1.10.287.130">
    <property type="match status" value="1"/>
</dbReference>
<dbReference type="EC" id="2.7.13.3" evidence="3"/>
<dbReference type="InterPro" id="IPR003594">
    <property type="entry name" value="HATPase_dom"/>
</dbReference>
<dbReference type="InterPro" id="IPR050980">
    <property type="entry name" value="2C_sensor_his_kinase"/>
</dbReference>
<dbReference type="SUPFAM" id="SSF158472">
    <property type="entry name" value="HAMP domain-like"/>
    <property type="match status" value="1"/>
</dbReference>
<dbReference type="OrthoDB" id="9815202at2"/>
<dbReference type="InterPro" id="IPR005467">
    <property type="entry name" value="His_kinase_dom"/>
</dbReference>
<feature type="domain" description="Histidine kinase" evidence="12">
    <location>
        <begin position="211"/>
        <end position="426"/>
    </location>
</feature>
<dbReference type="SMART" id="SM00388">
    <property type="entry name" value="HisKA"/>
    <property type="match status" value="1"/>
</dbReference>
<evidence type="ECO:0000256" key="10">
    <source>
        <dbReference type="SAM" id="MobiDB-lite"/>
    </source>
</evidence>
<dbReference type="CDD" id="cd06225">
    <property type="entry name" value="HAMP"/>
    <property type="match status" value="1"/>
</dbReference>
<keyword evidence="7" id="KW-0547">Nucleotide-binding</keyword>
<dbReference type="Pfam" id="PF00512">
    <property type="entry name" value="HisKA"/>
    <property type="match status" value="1"/>
</dbReference>
<dbReference type="SMART" id="SM00387">
    <property type="entry name" value="HATPase_c"/>
    <property type="match status" value="1"/>
</dbReference>
<dbReference type="PANTHER" id="PTHR44936:SF10">
    <property type="entry name" value="SENSOR PROTEIN RSTB"/>
    <property type="match status" value="1"/>
</dbReference>
<feature type="transmembrane region" description="Helical" evidence="11">
    <location>
        <begin position="132"/>
        <end position="151"/>
    </location>
</feature>
<evidence type="ECO:0000259" key="13">
    <source>
        <dbReference type="PROSITE" id="PS50885"/>
    </source>
</evidence>
<feature type="region of interest" description="Disordered" evidence="10">
    <location>
        <begin position="431"/>
        <end position="456"/>
    </location>
</feature>